<evidence type="ECO:0000256" key="1">
    <source>
        <dbReference type="SAM" id="Phobius"/>
    </source>
</evidence>
<reference evidence="2" key="1">
    <citation type="submission" date="2020-05" db="EMBL/GenBank/DDBJ databases">
        <authorList>
            <person name="Chiriac C."/>
            <person name="Salcher M."/>
            <person name="Ghai R."/>
            <person name="Kavagutti S V."/>
        </authorList>
    </citation>
    <scope>NUCLEOTIDE SEQUENCE</scope>
</reference>
<dbReference type="EMBL" id="CAESAO010000021">
    <property type="protein sequence ID" value="CAB4338776.1"/>
    <property type="molecule type" value="Genomic_DNA"/>
</dbReference>
<dbReference type="AlphaFoldDB" id="A0A6J5ZBG4"/>
<sequence>MIDVASTCVFGLSLLWQLPPIILAIAVLVALFAVLREHRGALGKRDSDTRDPR</sequence>
<feature type="transmembrane region" description="Helical" evidence="1">
    <location>
        <begin position="14"/>
        <end position="35"/>
    </location>
</feature>
<accession>A0A6J5ZBG4</accession>
<gene>
    <name evidence="2" type="ORF">UFOPK3522_00401</name>
</gene>
<proteinExistence type="predicted"/>
<evidence type="ECO:0000313" key="2">
    <source>
        <dbReference type="EMBL" id="CAB4338776.1"/>
    </source>
</evidence>
<keyword evidence="1" id="KW-1133">Transmembrane helix</keyword>
<keyword evidence="1" id="KW-0812">Transmembrane</keyword>
<organism evidence="2">
    <name type="scientific">freshwater metagenome</name>
    <dbReference type="NCBI Taxonomy" id="449393"/>
    <lineage>
        <taxon>unclassified sequences</taxon>
        <taxon>metagenomes</taxon>
        <taxon>ecological metagenomes</taxon>
    </lineage>
</organism>
<keyword evidence="1" id="KW-0472">Membrane</keyword>
<name>A0A6J5ZBG4_9ZZZZ</name>
<protein>
    <submittedName>
        <fullName evidence="2">Unannotated protein</fullName>
    </submittedName>
</protein>